<feature type="compositionally biased region" description="Pro residues" evidence="1">
    <location>
        <begin position="1"/>
        <end position="22"/>
    </location>
</feature>
<dbReference type="AlphaFoldDB" id="A0AAE1EVN2"/>
<dbReference type="EMBL" id="JAWQEG010004330">
    <property type="protein sequence ID" value="KAK3862083.1"/>
    <property type="molecule type" value="Genomic_DNA"/>
</dbReference>
<comment type="caution">
    <text evidence="2">The sequence shown here is derived from an EMBL/GenBank/DDBJ whole genome shotgun (WGS) entry which is preliminary data.</text>
</comment>
<evidence type="ECO:0000313" key="2">
    <source>
        <dbReference type="EMBL" id="KAK3862083.1"/>
    </source>
</evidence>
<sequence length="93" mass="10196">MTKTSPPPSRIAKSPPLPPLNPPTHYLYQKQHLPVSKNKTNPTHQQPPTVAYAEDSSPCRPPYAQRLSLCLASNLLLRPPPTAQIRGAPVVTK</sequence>
<feature type="region of interest" description="Disordered" evidence="1">
    <location>
        <begin position="1"/>
        <end position="58"/>
    </location>
</feature>
<organism evidence="2 3">
    <name type="scientific">Petrolisthes cinctipes</name>
    <name type="common">Flat porcelain crab</name>
    <dbReference type="NCBI Taxonomy" id="88211"/>
    <lineage>
        <taxon>Eukaryota</taxon>
        <taxon>Metazoa</taxon>
        <taxon>Ecdysozoa</taxon>
        <taxon>Arthropoda</taxon>
        <taxon>Crustacea</taxon>
        <taxon>Multicrustacea</taxon>
        <taxon>Malacostraca</taxon>
        <taxon>Eumalacostraca</taxon>
        <taxon>Eucarida</taxon>
        <taxon>Decapoda</taxon>
        <taxon>Pleocyemata</taxon>
        <taxon>Anomura</taxon>
        <taxon>Galatheoidea</taxon>
        <taxon>Porcellanidae</taxon>
        <taxon>Petrolisthes</taxon>
    </lineage>
</organism>
<evidence type="ECO:0000313" key="3">
    <source>
        <dbReference type="Proteomes" id="UP001286313"/>
    </source>
</evidence>
<feature type="compositionally biased region" description="Polar residues" evidence="1">
    <location>
        <begin position="37"/>
        <end position="48"/>
    </location>
</feature>
<evidence type="ECO:0000256" key="1">
    <source>
        <dbReference type="SAM" id="MobiDB-lite"/>
    </source>
</evidence>
<accession>A0AAE1EVN2</accession>
<proteinExistence type="predicted"/>
<gene>
    <name evidence="2" type="ORF">Pcinc_032019</name>
</gene>
<dbReference type="Proteomes" id="UP001286313">
    <property type="component" value="Unassembled WGS sequence"/>
</dbReference>
<reference evidence="2" key="1">
    <citation type="submission" date="2023-10" db="EMBL/GenBank/DDBJ databases">
        <title>Genome assemblies of two species of porcelain crab, Petrolisthes cinctipes and Petrolisthes manimaculis (Anomura: Porcellanidae).</title>
        <authorList>
            <person name="Angst P."/>
        </authorList>
    </citation>
    <scope>NUCLEOTIDE SEQUENCE</scope>
    <source>
        <strain evidence="2">PB745_01</strain>
        <tissue evidence="2">Gill</tissue>
    </source>
</reference>
<name>A0AAE1EVN2_PETCI</name>
<keyword evidence="3" id="KW-1185">Reference proteome</keyword>
<protein>
    <submittedName>
        <fullName evidence="2">Uncharacterized protein</fullName>
    </submittedName>
</protein>